<evidence type="ECO:0000256" key="1">
    <source>
        <dbReference type="ARBA" id="ARBA00012493"/>
    </source>
</evidence>
<dbReference type="PROSITE" id="PS50994">
    <property type="entry name" value="INTEGRASE"/>
    <property type="match status" value="1"/>
</dbReference>
<dbReference type="InterPro" id="IPR036397">
    <property type="entry name" value="RNaseH_sf"/>
</dbReference>
<name>V5GGL8_ANOGL</name>
<evidence type="ECO:0000259" key="2">
    <source>
        <dbReference type="PROSITE" id="PS50994"/>
    </source>
</evidence>
<dbReference type="Gene3D" id="3.30.420.10">
    <property type="entry name" value="Ribonuclease H-like superfamily/Ribonuclease H"/>
    <property type="match status" value="1"/>
</dbReference>
<accession>V5GGL8</accession>
<reference evidence="3" key="1">
    <citation type="submission" date="2013-07" db="EMBL/GenBank/DDBJ databases">
        <title>Midgut Transcriptome Profiling of Anoplphora glabripennis, a Lignocellulose Degrading, Wood-Boring Cerambycid.</title>
        <authorList>
            <person name="Scully E.D."/>
            <person name="Hoover K."/>
            <person name="Carlson J.E."/>
            <person name="Tien M."/>
            <person name="Geib S.M."/>
        </authorList>
    </citation>
    <scope>NUCLEOTIDE SEQUENCE</scope>
</reference>
<evidence type="ECO:0000313" key="3">
    <source>
        <dbReference type="EMBL" id="JAB63119.1"/>
    </source>
</evidence>
<dbReference type="SUPFAM" id="SSF53098">
    <property type="entry name" value="Ribonuclease H-like"/>
    <property type="match status" value="1"/>
</dbReference>
<dbReference type="GO" id="GO:0003964">
    <property type="term" value="F:RNA-directed DNA polymerase activity"/>
    <property type="evidence" value="ECO:0007669"/>
    <property type="project" value="UniProtKB-EC"/>
</dbReference>
<feature type="domain" description="Integrase catalytic" evidence="2">
    <location>
        <begin position="215"/>
        <end position="369"/>
    </location>
</feature>
<dbReference type="EC" id="2.7.7.49" evidence="1"/>
<dbReference type="Pfam" id="PF00665">
    <property type="entry name" value="rve"/>
    <property type="match status" value="1"/>
</dbReference>
<dbReference type="PANTHER" id="PTHR37984">
    <property type="entry name" value="PROTEIN CBG26694"/>
    <property type="match status" value="1"/>
</dbReference>
<sequence>MNLYKTQSLIEYSKIEFSNEQLLDKNNKNIVTFFQQNNLKDFHYKIIEDLFEENADFCNLKLNKLSSKSVRNRNYFIVALPFDADSVIQHLFASLYNGREEFKNSEKYCIENNLDLPVLEILSFLLAEKDVKLKICQDITRTPNADEIPIIIDQYHSGKAHLHRGINETIRRIRGKYNWKGLTKDVEKYIKQCETCQKTKACRKNLDSPLVITETPKAPFERINIDILEVPTKNYALTIRDELTKFSQAYPISDKSAKSVVNTLLVYFQHFGTPLRIHCDYGREFDNATLRDLCNLYDIKITYSSVGHPQSNGSLERFHSTLLEMIRIHVTDHPDEHPFNILPYAVICYNNSTNKTHGFTPYELVFGHTSSRPPETLYNQKELVTKYVRDLNNRLSYYYKVARTRTEAQKQKAKIRFDTHVSKEPPEYQIGQKVYLKESQITNKLHNKFNGPFEILELHKNSATLLNPKTKQRTKVNFDRLKPHFEA</sequence>
<dbReference type="PANTHER" id="PTHR37984:SF15">
    <property type="entry name" value="INTEGRASE CATALYTIC DOMAIN-CONTAINING PROTEIN"/>
    <property type="match status" value="1"/>
</dbReference>
<dbReference type="EMBL" id="GALX01005347">
    <property type="protein sequence ID" value="JAB63119.1"/>
    <property type="molecule type" value="Transcribed_RNA"/>
</dbReference>
<dbReference type="Pfam" id="PF17921">
    <property type="entry name" value="Integrase_H2C2"/>
    <property type="match status" value="1"/>
</dbReference>
<dbReference type="InterPro" id="IPR012337">
    <property type="entry name" value="RNaseH-like_sf"/>
</dbReference>
<dbReference type="AlphaFoldDB" id="V5GGL8"/>
<dbReference type="InterPro" id="IPR050951">
    <property type="entry name" value="Retrovirus_Pol_polyprotein"/>
</dbReference>
<dbReference type="GO" id="GO:0015074">
    <property type="term" value="P:DNA integration"/>
    <property type="evidence" value="ECO:0007669"/>
    <property type="project" value="InterPro"/>
</dbReference>
<dbReference type="InterPro" id="IPR041588">
    <property type="entry name" value="Integrase_H2C2"/>
</dbReference>
<dbReference type="GO" id="GO:0003676">
    <property type="term" value="F:nucleic acid binding"/>
    <property type="evidence" value="ECO:0007669"/>
    <property type="project" value="InterPro"/>
</dbReference>
<proteinExistence type="predicted"/>
<organism evidence="3">
    <name type="scientific">Anoplophora glabripennis</name>
    <name type="common">Asian longhorn beetle</name>
    <name type="synonym">Anoplophora nobilis</name>
    <dbReference type="NCBI Taxonomy" id="217634"/>
    <lineage>
        <taxon>Eukaryota</taxon>
        <taxon>Metazoa</taxon>
        <taxon>Ecdysozoa</taxon>
        <taxon>Arthropoda</taxon>
        <taxon>Hexapoda</taxon>
        <taxon>Insecta</taxon>
        <taxon>Pterygota</taxon>
        <taxon>Neoptera</taxon>
        <taxon>Endopterygota</taxon>
        <taxon>Coleoptera</taxon>
        <taxon>Polyphaga</taxon>
        <taxon>Cucujiformia</taxon>
        <taxon>Chrysomeloidea</taxon>
        <taxon>Cerambycidae</taxon>
        <taxon>Lamiinae</taxon>
        <taxon>Lamiini</taxon>
        <taxon>Anoplophora</taxon>
    </lineage>
</organism>
<gene>
    <name evidence="3" type="primary">POL4</name>
</gene>
<dbReference type="InterPro" id="IPR001584">
    <property type="entry name" value="Integrase_cat-core"/>
</dbReference>
<protein>
    <recommendedName>
        <fullName evidence="1">RNA-directed DNA polymerase</fullName>
        <ecNumber evidence="1">2.7.7.49</ecNumber>
    </recommendedName>
</protein>
<dbReference type="Gene3D" id="1.10.340.70">
    <property type="match status" value="1"/>
</dbReference>